<dbReference type="SMART" id="SM00382">
    <property type="entry name" value="AAA"/>
    <property type="match status" value="1"/>
</dbReference>
<evidence type="ECO:0000313" key="6">
    <source>
        <dbReference type="EMBL" id="ONF43384.1"/>
    </source>
</evidence>
<keyword evidence="3 6" id="KW-0067">ATP-binding</keyword>
<dbReference type="STRING" id="135739.BTO32_11970"/>
<dbReference type="CDD" id="cd03255">
    <property type="entry name" value="ABC_MJ0796_LolCDE_FtsE"/>
    <property type="match status" value="1"/>
</dbReference>
<evidence type="ECO:0000313" key="7">
    <source>
        <dbReference type="Proteomes" id="UP000189339"/>
    </source>
</evidence>
<reference evidence="6 7" key="1">
    <citation type="submission" date="2016-12" db="EMBL/GenBank/DDBJ databases">
        <title>Marinobacter lutaoensis whole genome sequencing.</title>
        <authorList>
            <person name="Verma A."/>
            <person name="Krishnamurthi S."/>
        </authorList>
    </citation>
    <scope>NUCLEOTIDE SEQUENCE [LARGE SCALE GENOMIC DNA]</scope>
    <source>
        <strain evidence="6 7">T5054</strain>
    </source>
</reference>
<evidence type="ECO:0000256" key="2">
    <source>
        <dbReference type="ARBA" id="ARBA00022741"/>
    </source>
</evidence>
<gene>
    <name evidence="6" type="ORF">BTO32_11970</name>
</gene>
<name>A0A1V2DRN6_9GAMM</name>
<proteinExistence type="predicted"/>
<dbReference type="Gene3D" id="3.40.50.300">
    <property type="entry name" value="P-loop containing nucleotide triphosphate hydrolases"/>
    <property type="match status" value="1"/>
</dbReference>
<dbReference type="RefSeq" id="WP_076724849.1">
    <property type="nucleotide sequence ID" value="NZ_JABWTC010000019.1"/>
</dbReference>
<evidence type="ECO:0000256" key="1">
    <source>
        <dbReference type="ARBA" id="ARBA00022448"/>
    </source>
</evidence>
<dbReference type="InterPro" id="IPR027417">
    <property type="entry name" value="P-loop_NTPase"/>
</dbReference>
<evidence type="ECO:0000256" key="3">
    <source>
        <dbReference type="ARBA" id="ARBA00022840"/>
    </source>
</evidence>
<dbReference type="EMBL" id="MSCW01000007">
    <property type="protein sequence ID" value="ONF43384.1"/>
    <property type="molecule type" value="Genomic_DNA"/>
</dbReference>
<feature type="region of interest" description="Disordered" evidence="4">
    <location>
        <begin position="1"/>
        <end position="24"/>
    </location>
</feature>
<dbReference type="InterPro" id="IPR015854">
    <property type="entry name" value="ABC_transpr_LolD-like"/>
</dbReference>
<dbReference type="InterPro" id="IPR017911">
    <property type="entry name" value="MacB-like_ATP-bd"/>
</dbReference>
<dbReference type="AlphaFoldDB" id="A0A1V2DRN6"/>
<dbReference type="OrthoDB" id="9802264at2"/>
<organism evidence="6 7">
    <name type="scientific">Marinobacter lutaoensis</name>
    <dbReference type="NCBI Taxonomy" id="135739"/>
    <lineage>
        <taxon>Bacteria</taxon>
        <taxon>Pseudomonadati</taxon>
        <taxon>Pseudomonadota</taxon>
        <taxon>Gammaproteobacteria</taxon>
        <taxon>Pseudomonadales</taxon>
        <taxon>Marinobacteraceae</taxon>
        <taxon>Marinobacter</taxon>
    </lineage>
</organism>
<dbReference type="InterPro" id="IPR003439">
    <property type="entry name" value="ABC_transporter-like_ATP-bd"/>
</dbReference>
<evidence type="ECO:0000256" key="4">
    <source>
        <dbReference type="SAM" id="MobiDB-lite"/>
    </source>
</evidence>
<keyword evidence="1" id="KW-0813">Transport</keyword>
<dbReference type="PROSITE" id="PS50893">
    <property type="entry name" value="ABC_TRANSPORTER_2"/>
    <property type="match status" value="1"/>
</dbReference>
<dbReference type="GO" id="GO:0005886">
    <property type="term" value="C:plasma membrane"/>
    <property type="evidence" value="ECO:0007669"/>
    <property type="project" value="TreeGrafter"/>
</dbReference>
<dbReference type="SUPFAM" id="SSF52540">
    <property type="entry name" value="P-loop containing nucleoside triphosphate hydrolases"/>
    <property type="match status" value="1"/>
</dbReference>
<dbReference type="GO" id="GO:0016887">
    <property type="term" value="F:ATP hydrolysis activity"/>
    <property type="evidence" value="ECO:0007669"/>
    <property type="project" value="InterPro"/>
</dbReference>
<evidence type="ECO:0000259" key="5">
    <source>
        <dbReference type="PROSITE" id="PS50893"/>
    </source>
</evidence>
<dbReference type="PANTHER" id="PTHR24220">
    <property type="entry name" value="IMPORT ATP-BINDING PROTEIN"/>
    <property type="match status" value="1"/>
</dbReference>
<dbReference type="InterPro" id="IPR003593">
    <property type="entry name" value="AAA+_ATPase"/>
</dbReference>
<dbReference type="Proteomes" id="UP000189339">
    <property type="component" value="Unassembled WGS sequence"/>
</dbReference>
<protein>
    <submittedName>
        <fullName evidence="6">Methionine ABC transporter ATP-binding protein</fullName>
    </submittedName>
</protein>
<sequence length="240" mass="26751">MTETQDTAPAPAEPPAPALRTRDLSFRWQPDQPRLRFPDLELPRGEHLFLQGASGSGKSTLLGLICGLQRPDTGQIQVLDQDLGQLRRGALDRFRANHLGIIFQQFNLVPYLSALANVTLPCRLSPERRARALPAPEPAARALLKQLDIPEDHWHRKVTGLSIGQQQRVAAARALIGAPPLILADEPTSALDTDNRDRFLDLLLGLAREHRIAVVFVSHDPSLGHHFHHHVRLGRSHHER</sequence>
<dbReference type="GO" id="GO:0022857">
    <property type="term" value="F:transmembrane transporter activity"/>
    <property type="evidence" value="ECO:0007669"/>
    <property type="project" value="TreeGrafter"/>
</dbReference>
<keyword evidence="2" id="KW-0547">Nucleotide-binding</keyword>
<accession>A0A1V2DRN6</accession>
<dbReference type="GO" id="GO:0005524">
    <property type="term" value="F:ATP binding"/>
    <property type="evidence" value="ECO:0007669"/>
    <property type="project" value="UniProtKB-KW"/>
</dbReference>
<dbReference type="Pfam" id="PF00005">
    <property type="entry name" value="ABC_tran"/>
    <property type="match status" value="1"/>
</dbReference>
<comment type="caution">
    <text evidence="6">The sequence shown here is derived from an EMBL/GenBank/DDBJ whole genome shotgun (WGS) entry which is preliminary data.</text>
</comment>
<feature type="domain" description="ABC transporter" evidence="5">
    <location>
        <begin position="19"/>
        <end position="240"/>
    </location>
</feature>
<keyword evidence="7" id="KW-1185">Reference proteome</keyword>
<dbReference type="PANTHER" id="PTHR24220:SF611">
    <property type="entry name" value="ATP-BINDING COMPONENT OF ABC TRANSPORTER-RELATED"/>
    <property type="match status" value="1"/>
</dbReference>